<name>A0A251RYZ9_HELAN</name>
<dbReference type="AlphaFoldDB" id="A0A251RYZ9"/>
<sequence length="116" mass="13268">MRMPLLKSLILDNYDEADMLKHYLANKASHVLHQKRLTTVVFMIADDEADMLKHYLANKASHVLHQKAVEKVLAGALRRDMALKGSYKYDEADMLKHYLANKASHVLHQKVKSNGN</sequence>
<gene>
    <name evidence="1" type="ORF">HannXRQ_Chr17g0569541</name>
</gene>
<keyword evidence="2" id="KW-1185">Reference proteome</keyword>
<dbReference type="InParanoid" id="A0A251RYZ9"/>
<dbReference type="EMBL" id="CM007906">
    <property type="protein sequence ID" value="OTF88119.1"/>
    <property type="molecule type" value="Genomic_DNA"/>
</dbReference>
<evidence type="ECO:0000313" key="2">
    <source>
        <dbReference type="Proteomes" id="UP000215914"/>
    </source>
</evidence>
<dbReference type="Proteomes" id="UP000215914">
    <property type="component" value="Chromosome 17"/>
</dbReference>
<protein>
    <submittedName>
        <fullName evidence="1">Uncharacterized protein</fullName>
    </submittedName>
</protein>
<evidence type="ECO:0000313" key="1">
    <source>
        <dbReference type="EMBL" id="OTF88119.1"/>
    </source>
</evidence>
<accession>A0A251RYZ9</accession>
<organism evidence="1 2">
    <name type="scientific">Helianthus annuus</name>
    <name type="common">Common sunflower</name>
    <dbReference type="NCBI Taxonomy" id="4232"/>
    <lineage>
        <taxon>Eukaryota</taxon>
        <taxon>Viridiplantae</taxon>
        <taxon>Streptophyta</taxon>
        <taxon>Embryophyta</taxon>
        <taxon>Tracheophyta</taxon>
        <taxon>Spermatophyta</taxon>
        <taxon>Magnoliopsida</taxon>
        <taxon>eudicotyledons</taxon>
        <taxon>Gunneridae</taxon>
        <taxon>Pentapetalae</taxon>
        <taxon>asterids</taxon>
        <taxon>campanulids</taxon>
        <taxon>Asterales</taxon>
        <taxon>Asteraceae</taxon>
        <taxon>Asteroideae</taxon>
        <taxon>Heliantheae alliance</taxon>
        <taxon>Heliantheae</taxon>
        <taxon>Helianthus</taxon>
    </lineage>
</organism>
<proteinExistence type="predicted"/>
<reference evidence="2" key="1">
    <citation type="journal article" date="2017" name="Nature">
        <title>The sunflower genome provides insights into oil metabolism, flowering and Asterid evolution.</title>
        <authorList>
            <person name="Badouin H."/>
            <person name="Gouzy J."/>
            <person name="Grassa C.J."/>
            <person name="Murat F."/>
            <person name="Staton S.E."/>
            <person name="Cottret L."/>
            <person name="Lelandais-Briere C."/>
            <person name="Owens G.L."/>
            <person name="Carrere S."/>
            <person name="Mayjonade B."/>
            <person name="Legrand L."/>
            <person name="Gill N."/>
            <person name="Kane N.C."/>
            <person name="Bowers J.E."/>
            <person name="Hubner S."/>
            <person name="Bellec A."/>
            <person name="Berard A."/>
            <person name="Berges H."/>
            <person name="Blanchet N."/>
            <person name="Boniface M.C."/>
            <person name="Brunel D."/>
            <person name="Catrice O."/>
            <person name="Chaidir N."/>
            <person name="Claudel C."/>
            <person name="Donnadieu C."/>
            <person name="Faraut T."/>
            <person name="Fievet G."/>
            <person name="Helmstetter N."/>
            <person name="King M."/>
            <person name="Knapp S.J."/>
            <person name="Lai Z."/>
            <person name="Le Paslier M.C."/>
            <person name="Lippi Y."/>
            <person name="Lorenzon L."/>
            <person name="Mandel J.R."/>
            <person name="Marage G."/>
            <person name="Marchand G."/>
            <person name="Marquand E."/>
            <person name="Bret-Mestries E."/>
            <person name="Morien E."/>
            <person name="Nambeesan S."/>
            <person name="Nguyen T."/>
            <person name="Pegot-Espagnet P."/>
            <person name="Pouilly N."/>
            <person name="Raftis F."/>
            <person name="Sallet E."/>
            <person name="Schiex T."/>
            <person name="Thomas J."/>
            <person name="Vandecasteele C."/>
            <person name="Vares D."/>
            <person name="Vear F."/>
            <person name="Vautrin S."/>
            <person name="Crespi M."/>
            <person name="Mangin B."/>
            <person name="Burke J.M."/>
            <person name="Salse J."/>
            <person name="Munos S."/>
            <person name="Vincourt P."/>
            <person name="Rieseberg L.H."/>
            <person name="Langlade N.B."/>
        </authorList>
    </citation>
    <scope>NUCLEOTIDE SEQUENCE [LARGE SCALE GENOMIC DNA]</scope>
    <source>
        <strain evidence="2">cv. SF193</strain>
    </source>
</reference>